<evidence type="ECO:0000313" key="4">
    <source>
        <dbReference type="Proteomes" id="UP000254647"/>
    </source>
</evidence>
<dbReference type="EMBL" id="UFXW01000004">
    <property type="protein sequence ID" value="STC86683.1"/>
    <property type="molecule type" value="Genomic_DNA"/>
</dbReference>
<gene>
    <name evidence="2" type="ORF">NCTC10767_04104</name>
    <name evidence="3" type="ORF">NCTC9081_02309</name>
</gene>
<dbReference type="Proteomes" id="UP000254716">
    <property type="component" value="Unassembled WGS sequence"/>
</dbReference>
<protein>
    <submittedName>
        <fullName evidence="2">Putative IS91 orf2</fullName>
    </submittedName>
</protein>
<feature type="region of interest" description="Disordered" evidence="1">
    <location>
        <begin position="1"/>
        <end position="20"/>
    </location>
</feature>
<evidence type="ECO:0000256" key="1">
    <source>
        <dbReference type="SAM" id="MobiDB-lite"/>
    </source>
</evidence>
<name>A0A376DBP6_ECOLX</name>
<feature type="compositionally biased region" description="Basic residues" evidence="1">
    <location>
        <begin position="1"/>
        <end position="12"/>
    </location>
</feature>
<evidence type="ECO:0000313" key="2">
    <source>
        <dbReference type="EMBL" id="STC86683.1"/>
    </source>
</evidence>
<reference evidence="4 5" key="1">
    <citation type="submission" date="2018-06" db="EMBL/GenBank/DDBJ databases">
        <authorList>
            <consortium name="Pathogen Informatics"/>
            <person name="Doyle S."/>
        </authorList>
    </citation>
    <scope>NUCLEOTIDE SEQUENCE [LARGE SCALE GENOMIC DNA]</scope>
    <source>
        <strain evidence="2 4">NCTC10767</strain>
        <strain evidence="3 5">NCTC9081</strain>
    </source>
</reference>
<organism evidence="2 4">
    <name type="scientific">Escherichia coli</name>
    <dbReference type="NCBI Taxonomy" id="562"/>
    <lineage>
        <taxon>Bacteria</taxon>
        <taxon>Pseudomonadati</taxon>
        <taxon>Pseudomonadota</taxon>
        <taxon>Gammaproteobacteria</taxon>
        <taxon>Enterobacterales</taxon>
        <taxon>Enterobacteriaceae</taxon>
        <taxon>Escherichia</taxon>
    </lineage>
</organism>
<sequence length="115" mass="12700">MARSAKPRKQKSSRQSTRSAPLLRWRVIPCSGGTDNEAGLFFPDFASAADYCMEKDIPCLFEEDASGNYETTVWIVGEPDGNVTMLPMSWKNFLSVCTIHPFICPLCGTSHLPPA</sequence>
<evidence type="ECO:0000313" key="5">
    <source>
        <dbReference type="Proteomes" id="UP000254716"/>
    </source>
</evidence>
<dbReference type="RefSeq" id="WP_000124074.1">
    <property type="nucleotide sequence ID" value="NZ_BFPU01000096.1"/>
</dbReference>
<accession>A0A376DBP6</accession>
<dbReference type="Proteomes" id="UP000254647">
    <property type="component" value="Unassembled WGS sequence"/>
</dbReference>
<dbReference type="AlphaFoldDB" id="A0A376DBP6"/>
<dbReference type="EMBL" id="UGCV01000008">
    <property type="protein sequence ID" value="STJ16899.1"/>
    <property type="molecule type" value="Genomic_DNA"/>
</dbReference>
<evidence type="ECO:0000313" key="3">
    <source>
        <dbReference type="EMBL" id="STJ16899.1"/>
    </source>
</evidence>
<proteinExistence type="predicted"/>